<feature type="domain" description="Peptidase S11 D-alanyl-D-alanine carboxypeptidase A N-terminal" evidence="12">
    <location>
        <begin position="69"/>
        <end position="321"/>
    </location>
</feature>
<feature type="signal peptide" evidence="11">
    <location>
        <begin position="1"/>
        <end position="32"/>
    </location>
</feature>
<dbReference type="InterPro" id="IPR018044">
    <property type="entry name" value="Peptidase_S11"/>
</dbReference>
<protein>
    <submittedName>
        <fullName evidence="13">D-alanyl-D-alanine carboxypeptidase</fullName>
    </submittedName>
</protein>
<keyword evidence="13" id="KW-0121">Carboxypeptidase</keyword>
<keyword evidence="5" id="KW-0573">Peptidoglycan synthesis</keyword>
<evidence type="ECO:0000256" key="10">
    <source>
        <dbReference type="SAM" id="Coils"/>
    </source>
</evidence>
<dbReference type="SUPFAM" id="SSF56601">
    <property type="entry name" value="beta-lactamase/transpeptidase-like"/>
    <property type="match status" value="1"/>
</dbReference>
<dbReference type="PANTHER" id="PTHR21581">
    <property type="entry name" value="D-ALANYL-D-ALANINE CARBOXYPEPTIDASE"/>
    <property type="match status" value="1"/>
</dbReference>
<dbReference type="GO" id="GO:0006508">
    <property type="term" value="P:proteolysis"/>
    <property type="evidence" value="ECO:0007669"/>
    <property type="project" value="InterPro"/>
</dbReference>
<evidence type="ECO:0000256" key="3">
    <source>
        <dbReference type="ARBA" id="ARBA00022801"/>
    </source>
</evidence>
<evidence type="ECO:0000256" key="7">
    <source>
        <dbReference type="PIRSR" id="PIRSR618044-1"/>
    </source>
</evidence>
<dbReference type="EMBL" id="FOEN01000010">
    <property type="protein sequence ID" value="SEQ41827.1"/>
    <property type="molecule type" value="Genomic_DNA"/>
</dbReference>
<dbReference type="Gene3D" id="3.40.710.10">
    <property type="entry name" value="DD-peptidase/beta-lactamase superfamily"/>
    <property type="match status" value="1"/>
</dbReference>
<sequence>MNFKQPLAKKVILSSLICSLFMMNYSGFTAFAQVSKTPYIGSNAQIMQPIEPFKMPDDYPKDLSQWYKDNMDARSYVVMDQETNKILAEKEGTTPYPIASMSKVIAIYLVYKAIDEGKLSMDSEITIPQEIADNISANPDLSNAGLVAGEKYTVKDLIYGVMLLSGNDATSALMWEIYGNEELAVNAIKEQLAEWGITNIQFYQTSGAPNEELPESMWVPGSSATSENYMSAADVALMAKHVIEDYPQILEVTSAEQYVFKEGTELETVITNPNQLLAGGEYGREGITGLKSGYTDAAGRNFVATSTENGRKVIAVAMGTFGEGMSSYWEIEILLDALLDYPDLYKSDKLPVYDTNILKELLAQKEKEQAAKTEEKQEKAFKDYENKRENPLTNFIKNIFGVFN</sequence>
<keyword evidence="13" id="KW-0645">Protease</keyword>
<evidence type="ECO:0000256" key="5">
    <source>
        <dbReference type="ARBA" id="ARBA00022984"/>
    </source>
</evidence>
<keyword evidence="14" id="KW-1185">Reference proteome</keyword>
<dbReference type="RefSeq" id="WP_092572499.1">
    <property type="nucleotide sequence ID" value="NZ_CALUDV010000009.1"/>
</dbReference>
<evidence type="ECO:0000313" key="13">
    <source>
        <dbReference type="EMBL" id="SEQ41827.1"/>
    </source>
</evidence>
<evidence type="ECO:0000256" key="6">
    <source>
        <dbReference type="ARBA" id="ARBA00023316"/>
    </source>
</evidence>
<dbReference type="PRINTS" id="PR00725">
    <property type="entry name" value="DADACBPTASE1"/>
</dbReference>
<accession>A0A1H9FVF3</accession>
<organism evidence="13 14">
    <name type="scientific">Ignavigranum ruoffiae</name>
    <dbReference type="NCBI Taxonomy" id="89093"/>
    <lineage>
        <taxon>Bacteria</taxon>
        <taxon>Bacillati</taxon>
        <taxon>Bacillota</taxon>
        <taxon>Bacilli</taxon>
        <taxon>Lactobacillales</taxon>
        <taxon>Aerococcaceae</taxon>
        <taxon>Ignavigranum</taxon>
    </lineage>
</organism>
<dbReference type="GO" id="GO:0009252">
    <property type="term" value="P:peptidoglycan biosynthetic process"/>
    <property type="evidence" value="ECO:0007669"/>
    <property type="project" value="UniProtKB-KW"/>
</dbReference>
<feature type="binding site" evidence="8">
    <location>
        <position position="291"/>
    </location>
    <ligand>
        <name>substrate</name>
    </ligand>
</feature>
<evidence type="ECO:0000256" key="9">
    <source>
        <dbReference type="RuleBase" id="RU004016"/>
    </source>
</evidence>
<evidence type="ECO:0000256" key="11">
    <source>
        <dbReference type="SAM" id="SignalP"/>
    </source>
</evidence>
<dbReference type="InterPro" id="IPR001967">
    <property type="entry name" value="Peptidase_S11_N"/>
</dbReference>
<feature type="active site" evidence="7">
    <location>
        <position position="165"/>
    </location>
</feature>
<evidence type="ECO:0000256" key="1">
    <source>
        <dbReference type="ARBA" id="ARBA00007164"/>
    </source>
</evidence>
<evidence type="ECO:0000256" key="2">
    <source>
        <dbReference type="ARBA" id="ARBA00022729"/>
    </source>
</evidence>
<dbReference type="OrthoDB" id="9791132at2"/>
<dbReference type="Proteomes" id="UP000198833">
    <property type="component" value="Unassembled WGS sequence"/>
</dbReference>
<keyword evidence="4" id="KW-0133">Cell shape</keyword>
<dbReference type="GO" id="GO:0009002">
    <property type="term" value="F:serine-type D-Ala-D-Ala carboxypeptidase activity"/>
    <property type="evidence" value="ECO:0007669"/>
    <property type="project" value="InterPro"/>
</dbReference>
<feature type="active site" description="Proton acceptor" evidence="7">
    <location>
        <position position="103"/>
    </location>
</feature>
<reference evidence="13 14" key="1">
    <citation type="submission" date="2016-10" db="EMBL/GenBank/DDBJ databases">
        <authorList>
            <person name="de Groot N.N."/>
        </authorList>
    </citation>
    <scope>NUCLEOTIDE SEQUENCE [LARGE SCALE GENOMIC DNA]</scope>
    <source>
        <strain evidence="13 14">DSM 15695</strain>
    </source>
</reference>
<evidence type="ECO:0000259" key="12">
    <source>
        <dbReference type="Pfam" id="PF00768"/>
    </source>
</evidence>
<dbReference type="GO" id="GO:0008360">
    <property type="term" value="P:regulation of cell shape"/>
    <property type="evidence" value="ECO:0007669"/>
    <property type="project" value="UniProtKB-KW"/>
</dbReference>
<keyword evidence="2 11" id="KW-0732">Signal</keyword>
<proteinExistence type="inferred from homology"/>
<evidence type="ECO:0000313" key="14">
    <source>
        <dbReference type="Proteomes" id="UP000198833"/>
    </source>
</evidence>
<evidence type="ECO:0000256" key="4">
    <source>
        <dbReference type="ARBA" id="ARBA00022960"/>
    </source>
</evidence>
<dbReference type="STRING" id="89093.SAMN04488558_11036"/>
<name>A0A1H9FVF3_9LACT</name>
<evidence type="ECO:0000256" key="8">
    <source>
        <dbReference type="PIRSR" id="PIRSR618044-2"/>
    </source>
</evidence>
<feature type="chain" id="PRO_5011680552" evidence="11">
    <location>
        <begin position="33"/>
        <end position="404"/>
    </location>
</feature>
<keyword evidence="6" id="KW-0961">Cell wall biogenesis/degradation</keyword>
<keyword evidence="3" id="KW-0378">Hydrolase</keyword>
<dbReference type="AlphaFoldDB" id="A0A1H9FVF3"/>
<feature type="active site" description="Acyl-ester intermediate" evidence="7">
    <location>
        <position position="100"/>
    </location>
</feature>
<gene>
    <name evidence="13" type="ORF">SAMN04488558_11036</name>
</gene>
<dbReference type="PANTHER" id="PTHR21581:SF11">
    <property type="entry name" value="D-ALANYL-D-ALANINE CARBOXYPEPTIDASE DACA"/>
    <property type="match status" value="1"/>
</dbReference>
<dbReference type="GO" id="GO:0071555">
    <property type="term" value="P:cell wall organization"/>
    <property type="evidence" value="ECO:0007669"/>
    <property type="project" value="UniProtKB-KW"/>
</dbReference>
<dbReference type="Pfam" id="PF00768">
    <property type="entry name" value="Peptidase_S11"/>
    <property type="match status" value="1"/>
</dbReference>
<comment type="similarity">
    <text evidence="1 9">Belongs to the peptidase S11 family.</text>
</comment>
<dbReference type="InterPro" id="IPR012338">
    <property type="entry name" value="Beta-lactam/transpept-like"/>
</dbReference>
<keyword evidence="10" id="KW-0175">Coiled coil</keyword>
<feature type="coiled-coil region" evidence="10">
    <location>
        <begin position="358"/>
        <end position="390"/>
    </location>
</feature>